<dbReference type="InterPro" id="IPR001878">
    <property type="entry name" value="Znf_CCHC"/>
</dbReference>
<evidence type="ECO:0000256" key="5">
    <source>
        <dbReference type="SAM" id="Coils"/>
    </source>
</evidence>
<keyword evidence="2 4" id="KW-0863">Zinc-finger</keyword>
<evidence type="ECO:0000256" key="4">
    <source>
        <dbReference type="PROSITE-ProRule" id="PRU00047"/>
    </source>
</evidence>
<proteinExistence type="predicted"/>
<dbReference type="Pfam" id="PF00098">
    <property type="entry name" value="zf-CCHC"/>
    <property type="match status" value="1"/>
</dbReference>
<evidence type="ECO:0000256" key="3">
    <source>
        <dbReference type="ARBA" id="ARBA00022833"/>
    </source>
</evidence>
<reference evidence="9 10" key="1">
    <citation type="journal article" date="2023" name="Hortic Res">
        <title>Pangenome of water caltrop reveals structural variations and asymmetric subgenome divergence after allopolyploidization.</title>
        <authorList>
            <person name="Zhang X."/>
            <person name="Chen Y."/>
            <person name="Wang L."/>
            <person name="Yuan Y."/>
            <person name="Fang M."/>
            <person name="Shi L."/>
            <person name="Lu R."/>
            <person name="Comes H.P."/>
            <person name="Ma Y."/>
            <person name="Chen Y."/>
            <person name="Huang G."/>
            <person name="Zhou Y."/>
            <person name="Zheng Z."/>
            <person name="Qiu Y."/>
        </authorList>
    </citation>
    <scope>NUCLEOTIDE SEQUENCE [LARGE SCALE GENOMIC DNA]</scope>
    <source>
        <tissue evidence="9">Roots</tissue>
    </source>
</reference>
<evidence type="ECO:0000313" key="10">
    <source>
        <dbReference type="Proteomes" id="UP001345219"/>
    </source>
</evidence>
<accession>A0AAN7Q103</accession>
<sequence>MELDSSPLPQPPSPGEALAQRMKEGICFRCRNKGHWAQNCPVGRSGGIPSASPSPSKAKPSDVPVLHCMCGVACNNVCTSGTQKNPNRRFYSCPGNPPDAKGCEFFAWCDNFTAQQCPCGAGLCRIYARKEGDKIRFSFGCRIKKGFGACSFSQEVDEERSVFALSQEMVTEVVNQGGIASGDPTSEDLAMEDMALLDHISQIDIETPGAIPRDPGIQNWQDEFLKLLLAVEDGPTQVKNKFITILDHINPFNLELLRSEAEKCFKILCRLHTVDSGKFIYRVMHYIECASSLANMESSRVPYPSTPLQELKDQCRVKQRGHEDISQLYSQKMNAYNTSQGRLKVLLQDAARFRDMLSQTEREIANCEVESLELEMCLKDIKQKVEWSKKSLEAMTREVWEAEDRERKRSAAKDALEKARSQLRH</sequence>
<name>A0AAN7Q103_9MYRT</name>
<dbReference type="InterPro" id="IPR036875">
    <property type="entry name" value="Znf_CCHC_sf"/>
</dbReference>
<evidence type="ECO:0008006" key="11">
    <source>
        <dbReference type="Google" id="ProtNLM"/>
    </source>
</evidence>
<dbReference type="PANTHER" id="PTHR33680">
    <property type="entry name" value="OS07G0190500 PROTEIN"/>
    <property type="match status" value="1"/>
</dbReference>
<organism evidence="9 10">
    <name type="scientific">Trapa incisa</name>
    <dbReference type="NCBI Taxonomy" id="236973"/>
    <lineage>
        <taxon>Eukaryota</taxon>
        <taxon>Viridiplantae</taxon>
        <taxon>Streptophyta</taxon>
        <taxon>Embryophyta</taxon>
        <taxon>Tracheophyta</taxon>
        <taxon>Spermatophyta</taxon>
        <taxon>Magnoliopsida</taxon>
        <taxon>eudicotyledons</taxon>
        <taxon>Gunneridae</taxon>
        <taxon>Pentapetalae</taxon>
        <taxon>rosids</taxon>
        <taxon>malvids</taxon>
        <taxon>Myrtales</taxon>
        <taxon>Lythraceae</taxon>
        <taxon>Trapa</taxon>
    </lineage>
</organism>
<dbReference type="EMBL" id="JAXIOK010000014">
    <property type="protein sequence ID" value="KAK4754835.1"/>
    <property type="molecule type" value="Genomic_DNA"/>
</dbReference>
<dbReference type="Proteomes" id="UP001345219">
    <property type="component" value="Chromosome 8"/>
</dbReference>
<feature type="domain" description="CCHC-type" evidence="7">
    <location>
        <begin position="27"/>
        <end position="41"/>
    </location>
</feature>
<gene>
    <name evidence="9" type="ORF">SAY87_008592</name>
</gene>
<dbReference type="GO" id="GO:0008270">
    <property type="term" value="F:zinc ion binding"/>
    <property type="evidence" value="ECO:0007669"/>
    <property type="project" value="UniProtKB-KW"/>
</dbReference>
<keyword evidence="1" id="KW-0479">Metal-binding</keyword>
<keyword evidence="5" id="KW-0175">Coiled coil</keyword>
<feature type="region of interest" description="Disordered" evidence="6">
    <location>
        <begin position="398"/>
        <end position="425"/>
    </location>
</feature>
<dbReference type="SUPFAM" id="SSF57756">
    <property type="entry name" value="Retrovirus zinc finger-like domains"/>
    <property type="match status" value="1"/>
</dbReference>
<dbReference type="AlphaFoldDB" id="A0AAN7Q103"/>
<keyword evidence="3" id="KW-0862">Zinc</keyword>
<dbReference type="GO" id="GO:0003676">
    <property type="term" value="F:nucleic acid binding"/>
    <property type="evidence" value="ECO:0007669"/>
    <property type="project" value="InterPro"/>
</dbReference>
<keyword evidence="10" id="KW-1185">Reference proteome</keyword>
<dbReference type="SMART" id="SM00343">
    <property type="entry name" value="ZnF_C2HC"/>
    <property type="match status" value="1"/>
</dbReference>
<dbReference type="PROSITE" id="PS51999">
    <property type="entry name" value="ZF_GRF"/>
    <property type="match status" value="1"/>
</dbReference>
<feature type="domain" description="GRF-type" evidence="8">
    <location>
        <begin position="68"/>
        <end position="112"/>
    </location>
</feature>
<evidence type="ECO:0000259" key="7">
    <source>
        <dbReference type="PROSITE" id="PS50158"/>
    </source>
</evidence>
<evidence type="ECO:0000256" key="6">
    <source>
        <dbReference type="SAM" id="MobiDB-lite"/>
    </source>
</evidence>
<evidence type="ECO:0000256" key="2">
    <source>
        <dbReference type="ARBA" id="ARBA00022771"/>
    </source>
</evidence>
<dbReference type="PROSITE" id="PS50158">
    <property type="entry name" value="ZF_CCHC"/>
    <property type="match status" value="1"/>
</dbReference>
<dbReference type="PANTHER" id="PTHR33680:SF1">
    <property type="entry name" value="OS05G0489500 PROTEIN"/>
    <property type="match status" value="1"/>
</dbReference>
<feature type="coiled-coil region" evidence="5">
    <location>
        <begin position="343"/>
        <end position="370"/>
    </location>
</feature>
<dbReference type="Gene3D" id="4.10.60.10">
    <property type="entry name" value="Zinc finger, CCHC-type"/>
    <property type="match status" value="1"/>
</dbReference>
<evidence type="ECO:0000313" key="9">
    <source>
        <dbReference type="EMBL" id="KAK4754835.1"/>
    </source>
</evidence>
<dbReference type="InterPro" id="IPR010666">
    <property type="entry name" value="Znf_GRF"/>
</dbReference>
<protein>
    <recommendedName>
        <fullName evidence="11">CCHC-type domain-containing protein</fullName>
    </recommendedName>
</protein>
<evidence type="ECO:0000259" key="8">
    <source>
        <dbReference type="PROSITE" id="PS51999"/>
    </source>
</evidence>
<evidence type="ECO:0000256" key="1">
    <source>
        <dbReference type="ARBA" id="ARBA00022723"/>
    </source>
</evidence>
<comment type="caution">
    <text evidence="9">The sequence shown here is derived from an EMBL/GenBank/DDBJ whole genome shotgun (WGS) entry which is preliminary data.</text>
</comment>